<dbReference type="EMBL" id="AC135597">
    <property type="protein sequence ID" value="AAS01920.1"/>
    <property type="molecule type" value="Genomic_DNA"/>
</dbReference>
<keyword evidence="4" id="KW-0548">Nucleotidyltransferase</keyword>
<evidence type="ECO:0000259" key="2">
    <source>
        <dbReference type="Pfam" id="PF00078"/>
    </source>
</evidence>
<dbReference type="Pfam" id="PF00078">
    <property type="entry name" value="RVT_1"/>
    <property type="match status" value="1"/>
</dbReference>
<gene>
    <name evidence="4" type="ORF">OSJNBa0034E08.20</name>
</gene>
<dbReference type="GO" id="GO:0003964">
    <property type="term" value="F:RNA-directed DNA polymerase activity"/>
    <property type="evidence" value="ECO:0007669"/>
    <property type="project" value="UniProtKB-KW"/>
</dbReference>
<dbReference type="PANTHER" id="PTHR24559">
    <property type="entry name" value="TRANSPOSON TY3-I GAG-POL POLYPROTEIN"/>
    <property type="match status" value="1"/>
</dbReference>
<dbReference type="Proteomes" id="UP000000763">
    <property type="component" value="Chromosome 3"/>
</dbReference>
<dbReference type="InterPro" id="IPR021109">
    <property type="entry name" value="Peptidase_aspartic_dom_sf"/>
</dbReference>
<evidence type="ECO:0000259" key="3">
    <source>
        <dbReference type="Pfam" id="PF03732"/>
    </source>
</evidence>
<sequence>MAGLRKGKQDGHAQRQHLHLRRDMTTSSRDAYEVHDYNFAQVACKLPVYDGKYDSAAYINWELAVEKQFDEYDFSNAQMIKAASNKCTGSASFWWHTVGNKIETWDECKILMRKRFVFSYYRRALLEKWEHLKQGDKTVREYFHDFKICITYSGLQESNENTMTRFFRGLNFNIQAGLINVTYNLIGQLFMLACIVERKILENPMEQQDMLVPPITDVLQEVQKSLQNEKNDMFEMSLPSLANKEKADATTLSEESSQGKLNGAERNEGIGLICTGKISNPRRGVSIAKAQHNVSLTLSGLKEFLFPIGSKFRTSPNFRDKMGMIAPIREKFLSEDFDSLSHLIQKVTLHEHRSAEVRKSSKRVNHVCPYMYGSDDDGGDPEIAAAEWVRSKKVISFKWVKSSGKEEKYDFDITKADKIFDLLLREKQIKLPASHTIPSAEELSKKRKYDKKQEKHYEEYDDGFDPHWGCEFFRFCWNEGMRLPSIENCPGCSDIVESSSRSYNRGNRLRQTRVSVHQRLGPVNQDHGQEDSVVRKKQWCPSGIFTKNQKRRVQRLRNRERLQEVEQEINHQLRKAKPRQEWRVKNQVLVADDVAADEAKRLAKGKSVVTALINMVFTLLAKFGIDQADVDEVEEESAKLVLSTEQAVFEKPEGTENRHLKPLYINGYVNGKPMSKMMVDGGAAVNLMPYATFRKLGRNAEDLIKTNMVLEDFGGNPSETKGVLNVELTVGSKTIPTTFFVIDGKGSYSLLLGRDWIHANCCIPSTMHQCLIQWQGDKIEIVPADSQLKMENPSYYFEGVMGGSSVYLKDTVDDLDDKQGQGFMSADDLEEIDIGPGDRPRPTFISKNLSPEFRTKLIELLKEFRDCFAWEYYEMPGLSRSIVEHRLPIKPGVRPRQQHPRRCKDDMLEPVKAETKRLYDAGFICPCRYAEWVSSIVPVIKKNGKVRVCIDFRDLNKATPKDEYPMPVADQLVDAVSGNKILSFMDGNAGYNQIFMAEEDIHKTTFRCPGAIGLFEWVVMTFGLKSAGATYQRAMNYIYYDVIGWLVEVYIDDVVVKSKEIGDHIADLRKVFERTKKYGLKMNPTKCAFGVSAGQFLGFLVHERGIEVTQRSVNAIKKIQPPENKTELQEMIGKINFVRRFISNLSGRL</sequence>
<feature type="domain" description="Reverse transcriptase" evidence="2">
    <location>
        <begin position="941"/>
        <end position="1099"/>
    </location>
</feature>
<evidence type="ECO:0000313" key="5">
    <source>
        <dbReference type="Proteomes" id="UP000000763"/>
    </source>
</evidence>
<evidence type="ECO:0000256" key="1">
    <source>
        <dbReference type="SAM" id="MobiDB-lite"/>
    </source>
</evidence>
<dbReference type="Gene3D" id="2.40.70.10">
    <property type="entry name" value="Acid Proteases"/>
    <property type="match status" value="1"/>
</dbReference>
<dbReference type="InterPro" id="IPR053134">
    <property type="entry name" value="RNA-dir_DNA_polymerase"/>
</dbReference>
<dbReference type="PANTHER" id="PTHR24559:SF444">
    <property type="entry name" value="REVERSE TRANSCRIPTASE DOMAIN-CONTAINING PROTEIN"/>
    <property type="match status" value="1"/>
</dbReference>
<dbReference type="SUPFAM" id="SSF50630">
    <property type="entry name" value="Acid proteases"/>
    <property type="match status" value="1"/>
</dbReference>
<dbReference type="InterPro" id="IPR043128">
    <property type="entry name" value="Rev_trsase/Diguanyl_cyclase"/>
</dbReference>
<dbReference type="InterPro" id="IPR005162">
    <property type="entry name" value="Retrotrans_gag_dom"/>
</dbReference>
<protein>
    <submittedName>
        <fullName evidence="4">Reverse transcriptase</fullName>
    </submittedName>
</protein>
<name>Q10IN2_ORYSJ</name>
<feature type="region of interest" description="Disordered" evidence="1">
    <location>
        <begin position="1"/>
        <end position="20"/>
    </location>
</feature>
<dbReference type="CDD" id="cd00303">
    <property type="entry name" value="retropepsin_like"/>
    <property type="match status" value="1"/>
</dbReference>
<dbReference type="InterPro" id="IPR000477">
    <property type="entry name" value="RT_dom"/>
</dbReference>
<reference evidence="5" key="2">
    <citation type="journal article" date="2008" name="Nucleic Acids Res.">
        <title>The rice annotation project database (RAP-DB): 2008 update.</title>
        <authorList>
            <consortium name="The rice annotation project (RAP)"/>
        </authorList>
    </citation>
    <scope>GENOME REANNOTATION</scope>
    <source>
        <strain evidence="5">cv. Nipponbare</strain>
    </source>
</reference>
<feature type="domain" description="Retrotransposon gag" evidence="3">
    <location>
        <begin position="82"/>
        <end position="171"/>
    </location>
</feature>
<keyword evidence="4" id="KW-0695">RNA-directed DNA polymerase</keyword>
<reference evidence="5" key="1">
    <citation type="journal article" date="2005" name="Nature">
        <title>The map-based sequence of the rice genome.</title>
        <authorList>
            <consortium name="International rice genome sequencing project (IRGSP)"/>
            <person name="Matsumoto T."/>
            <person name="Wu J."/>
            <person name="Kanamori H."/>
            <person name="Katayose Y."/>
            <person name="Fujisawa M."/>
            <person name="Namiki N."/>
            <person name="Mizuno H."/>
            <person name="Yamamoto K."/>
            <person name="Antonio B.A."/>
            <person name="Baba T."/>
            <person name="Sakata K."/>
            <person name="Nagamura Y."/>
            <person name="Aoki H."/>
            <person name="Arikawa K."/>
            <person name="Arita K."/>
            <person name="Bito T."/>
            <person name="Chiden Y."/>
            <person name="Fujitsuka N."/>
            <person name="Fukunaka R."/>
            <person name="Hamada M."/>
            <person name="Harada C."/>
            <person name="Hayashi A."/>
            <person name="Hijishita S."/>
            <person name="Honda M."/>
            <person name="Hosokawa S."/>
            <person name="Ichikawa Y."/>
            <person name="Idonuma A."/>
            <person name="Iijima M."/>
            <person name="Ikeda M."/>
            <person name="Ikeno M."/>
            <person name="Ito K."/>
            <person name="Ito S."/>
            <person name="Ito T."/>
            <person name="Ito Y."/>
            <person name="Ito Y."/>
            <person name="Iwabuchi A."/>
            <person name="Kamiya K."/>
            <person name="Karasawa W."/>
            <person name="Kurita K."/>
            <person name="Katagiri S."/>
            <person name="Kikuta A."/>
            <person name="Kobayashi H."/>
            <person name="Kobayashi N."/>
            <person name="Machita K."/>
            <person name="Maehara T."/>
            <person name="Masukawa M."/>
            <person name="Mizubayashi T."/>
            <person name="Mukai Y."/>
            <person name="Nagasaki H."/>
            <person name="Nagata Y."/>
            <person name="Naito S."/>
            <person name="Nakashima M."/>
            <person name="Nakama Y."/>
            <person name="Nakamichi Y."/>
            <person name="Nakamura M."/>
            <person name="Meguro A."/>
            <person name="Negishi M."/>
            <person name="Ohta I."/>
            <person name="Ohta T."/>
            <person name="Okamoto M."/>
            <person name="Ono N."/>
            <person name="Saji S."/>
            <person name="Sakaguchi M."/>
            <person name="Sakai K."/>
            <person name="Shibata M."/>
            <person name="Shimokawa T."/>
            <person name="Song J."/>
            <person name="Takazaki Y."/>
            <person name="Terasawa K."/>
            <person name="Tsugane M."/>
            <person name="Tsuji K."/>
            <person name="Ueda S."/>
            <person name="Waki K."/>
            <person name="Yamagata H."/>
            <person name="Yamamoto M."/>
            <person name="Yamamoto S."/>
            <person name="Yamane H."/>
            <person name="Yoshiki S."/>
            <person name="Yoshihara R."/>
            <person name="Yukawa K."/>
            <person name="Zhong H."/>
            <person name="Yano M."/>
            <person name="Yuan Q."/>
            <person name="Ouyang S."/>
            <person name="Liu J."/>
            <person name="Jones K.M."/>
            <person name="Gansberger K."/>
            <person name="Moffat K."/>
            <person name="Hill J."/>
            <person name="Bera J."/>
            <person name="Fadrosh D."/>
            <person name="Jin S."/>
            <person name="Johri S."/>
            <person name="Kim M."/>
            <person name="Overton L."/>
            <person name="Reardon M."/>
            <person name="Tsitrin T."/>
            <person name="Vuong H."/>
            <person name="Weaver B."/>
            <person name="Ciecko A."/>
            <person name="Tallon L."/>
            <person name="Jackson J."/>
            <person name="Pai G."/>
            <person name="Aken S.V."/>
            <person name="Utterback T."/>
            <person name="Reidmuller S."/>
            <person name="Feldblyum T."/>
            <person name="Hsiao J."/>
            <person name="Zismann V."/>
            <person name="Iobst S."/>
            <person name="de Vazeille A.R."/>
            <person name="Buell C.R."/>
            <person name="Ying K."/>
            <person name="Li Y."/>
            <person name="Lu T."/>
            <person name="Huang Y."/>
            <person name="Zhao Q."/>
            <person name="Feng Q."/>
            <person name="Zhang L."/>
            <person name="Zhu J."/>
            <person name="Weng Q."/>
            <person name="Mu J."/>
            <person name="Lu Y."/>
            <person name="Fan D."/>
            <person name="Liu Y."/>
            <person name="Guan J."/>
            <person name="Zhang Y."/>
            <person name="Yu S."/>
            <person name="Liu X."/>
            <person name="Zhang Y."/>
            <person name="Hong G."/>
            <person name="Han B."/>
            <person name="Choisne N."/>
            <person name="Demange N."/>
            <person name="Orjeda G."/>
            <person name="Samain S."/>
            <person name="Cattolico L."/>
            <person name="Pelletier E."/>
            <person name="Couloux A."/>
            <person name="Segurens B."/>
            <person name="Wincker P."/>
            <person name="D'Hont A."/>
            <person name="Scarpelli C."/>
            <person name="Weissenbach J."/>
            <person name="Salanoubat M."/>
            <person name="Quetier F."/>
            <person name="Yu Y."/>
            <person name="Kim H.R."/>
            <person name="Rambo T."/>
            <person name="Currie J."/>
            <person name="Collura K."/>
            <person name="Luo M."/>
            <person name="Yang T."/>
            <person name="Ammiraju J.S.S."/>
            <person name="Engler F."/>
            <person name="Soderlund C."/>
            <person name="Wing R.A."/>
            <person name="Palmer L.E."/>
            <person name="de la Bastide M."/>
            <person name="Spiegel L."/>
            <person name="Nascimento L."/>
            <person name="Zutavern T."/>
            <person name="O'Shaughnessy A."/>
            <person name="Dike S."/>
            <person name="Dedhia N."/>
            <person name="Preston R."/>
            <person name="Balija V."/>
            <person name="McCombie W.R."/>
            <person name="Chow T."/>
            <person name="Chen H."/>
            <person name="Chung M."/>
            <person name="Chen C."/>
            <person name="Shaw J."/>
            <person name="Wu H."/>
            <person name="Hsiao K."/>
            <person name="Chao Y."/>
            <person name="Chu M."/>
            <person name="Cheng C."/>
            <person name="Hour A."/>
            <person name="Lee P."/>
            <person name="Lin S."/>
            <person name="Lin Y."/>
            <person name="Liou J."/>
            <person name="Liu S."/>
            <person name="Hsing Y."/>
            <person name="Raghuvanshi S."/>
            <person name="Mohanty A."/>
            <person name="Bharti A.K."/>
            <person name="Gaur A."/>
            <person name="Gupta V."/>
            <person name="Kumar D."/>
            <person name="Ravi V."/>
            <person name="Vij S."/>
            <person name="Kapur A."/>
            <person name="Khurana P."/>
            <person name="Khurana P."/>
            <person name="Khurana J.P."/>
            <person name="Tyagi A.K."/>
            <person name="Gaikwad K."/>
            <person name="Singh A."/>
            <person name="Dalal V."/>
            <person name="Srivastava S."/>
            <person name="Dixit A."/>
            <person name="Pal A.K."/>
            <person name="Ghazi I.A."/>
            <person name="Yadav M."/>
            <person name="Pandit A."/>
            <person name="Bhargava A."/>
            <person name="Sureshbabu K."/>
            <person name="Batra K."/>
            <person name="Sharma T.R."/>
            <person name="Mohapatra T."/>
            <person name="Singh N.K."/>
            <person name="Messing J."/>
            <person name="Nelson A.B."/>
            <person name="Fuks G."/>
            <person name="Kavchok S."/>
            <person name="Keizer G."/>
            <person name="Linton E."/>
            <person name="Llaca V."/>
            <person name="Song R."/>
            <person name="Tanyolac B."/>
            <person name="Young S."/>
            <person name="Ho-Il K."/>
            <person name="Hahn J.H."/>
            <person name="Sangsakoo G."/>
            <person name="Vanavichit A."/>
            <person name="de Mattos Luiz.A.T."/>
            <person name="Zimmer P.D."/>
            <person name="Malone G."/>
            <person name="Dellagostin O."/>
            <person name="de Oliveira A.C."/>
            <person name="Bevan M."/>
            <person name="Bancroft I."/>
            <person name="Minx P."/>
            <person name="Cordum H."/>
            <person name="Wilson R."/>
            <person name="Cheng Z."/>
            <person name="Jin W."/>
            <person name="Jiang J."/>
            <person name="Leong S.A."/>
            <person name="Iwama H."/>
            <person name="Gojobori T."/>
            <person name="Itoh T."/>
            <person name="Niimura Y."/>
            <person name="Fujii Y."/>
            <person name="Habara T."/>
            <person name="Sakai H."/>
            <person name="Sato Y."/>
            <person name="Wilson G."/>
            <person name="Kumar K."/>
            <person name="McCouch S."/>
            <person name="Juretic N."/>
            <person name="Hoen D."/>
            <person name="Wright S."/>
            <person name="Bruskiewich R."/>
            <person name="Bureau T."/>
            <person name="Miyao A."/>
            <person name="Hirochika H."/>
            <person name="Nishikawa T."/>
            <person name="Kadowaki K."/>
            <person name="Sugiura M."/>
            <person name="Burr B."/>
            <person name="Sasaki T."/>
        </authorList>
    </citation>
    <scope>NUCLEOTIDE SEQUENCE [LARGE SCALE GENOMIC DNA]</scope>
    <source>
        <strain evidence="5">cv. Nipponbare</strain>
    </source>
</reference>
<dbReference type="AlphaFoldDB" id="Q10IN2"/>
<dbReference type="CDD" id="cd01647">
    <property type="entry name" value="RT_LTR"/>
    <property type="match status" value="1"/>
</dbReference>
<dbReference type="SUPFAM" id="SSF56672">
    <property type="entry name" value="DNA/RNA polymerases"/>
    <property type="match status" value="1"/>
</dbReference>
<dbReference type="Gene3D" id="3.30.70.270">
    <property type="match status" value="2"/>
</dbReference>
<dbReference type="Gene3D" id="3.10.10.10">
    <property type="entry name" value="HIV Type 1 Reverse Transcriptase, subunit A, domain 1"/>
    <property type="match status" value="1"/>
</dbReference>
<evidence type="ECO:0000313" key="4">
    <source>
        <dbReference type="EMBL" id="AAS01920.1"/>
    </source>
</evidence>
<keyword evidence="4" id="KW-0808">Transferase</keyword>
<organism evidence="4 5">
    <name type="scientific">Oryza sativa subsp. japonica</name>
    <name type="common">Rice</name>
    <dbReference type="NCBI Taxonomy" id="39947"/>
    <lineage>
        <taxon>Eukaryota</taxon>
        <taxon>Viridiplantae</taxon>
        <taxon>Streptophyta</taxon>
        <taxon>Embryophyta</taxon>
        <taxon>Tracheophyta</taxon>
        <taxon>Spermatophyta</taxon>
        <taxon>Magnoliopsida</taxon>
        <taxon>Liliopsida</taxon>
        <taxon>Poales</taxon>
        <taxon>Poaceae</taxon>
        <taxon>BOP clade</taxon>
        <taxon>Oryzoideae</taxon>
        <taxon>Oryzeae</taxon>
        <taxon>Oryzinae</taxon>
        <taxon>Oryza</taxon>
        <taxon>Oryza sativa</taxon>
    </lineage>
</organism>
<accession>Q10IN2</accession>
<dbReference type="Pfam" id="PF03732">
    <property type="entry name" value="Retrotrans_gag"/>
    <property type="match status" value="1"/>
</dbReference>
<proteinExistence type="predicted"/>
<dbReference type="InterPro" id="IPR043502">
    <property type="entry name" value="DNA/RNA_pol_sf"/>
</dbReference>